<sequence>MVGTRPPVARAQAEAALDRSSIARPLRSGYRNQGREAKLFANRISGAAPGKRQASRASSQLDRPRVVERLLPERAMPLTRRWQPRQFPAARPRLRCPRAKAGSLPRQTPGAEGPPAGRAAILSSASNASDAAERLGRRAKPRRAAPAKTPAANGSQYCLQFCSGSSTEVPIKRLPYRPKLASQRHQRETRQRNSVIAYRAISTQTSGTPQRVKIVLNRMLPNTWKSATQDSGRPRLAPNHSRS</sequence>
<evidence type="ECO:0000313" key="3">
    <source>
        <dbReference type="Proteomes" id="UP000315750"/>
    </source>
</evidence>
<dbReference type="Proteomes" id="UP000315750">
    <property type="component" value="Chromosome"/>
</dbReference>
<gene>
    <name evidence="2" type="ORF">Pan181_14160</name>
</gene>
<feature type="region of interest" description="Disordered" evidence="1">
    <location>
        <begin position="82"/>
        <end position="152"/>
    </location>
</feature>
<name>A0A518AKH4_9BACT</name>
<feature type="compositionally biased region" description="Low complexity" evidence="1">
    <location>
        <begin position="109"/>
        <end position="120"/>
    </location>
</feature>
<reference evidence="2 3" key="1">
    <citation type="submission" date="2019-02" db="EMBL/GenBank/DDBJ databases">
        <title>Deep-cultivation of Planctomycetes and their phenomic and genomic characterization uncovers novel biology.</title>
        <authorList>
            <person name="Wiegand S."/>
            <person name="Jogler M."/>
            <person name="Boedeker C."/>
            <person name="Pinto D."/>
            <person name="Vollmers J."/>
            <person name="Rivas-Marin E."/>
            <person name="Kohn T."/>
            <person name="Peeters S.H."/>
            <person name="Heuer A."/>
            <person name="Rast P."/>
            <person name="Oberbeckmann S."/>
            <person name="Bunk B."/>
            <person name="Jeske O."/>
            <person name="Meyerdierks A."/>
            <person name="Storesund J.E."/>
            <person name="Kallscheuer N."/>
            <person name="Luecker S."/>
            <person name="Lage O.M."/>
            <person name="Pohl T."/>
            <person name="Merkel B.J."/>
            <person name="Hornburger P."/>
            <person name="Mueller R.-W."/>
            <person name="Bruemmer F."/>
            <person name="Labrenz M."/>
            <person name="Spormann A.M."/>
            <person name="Op den Camp H."/>
            <person name="Overmann J."/>
            <person name="Amann R."/>
            <person name="Jetten M.S.M."/>
            <person name="Mascher T."/>
            <person name="Medema M.H."/>
            <person name="Devos D.P."/>
            <person name="Kaster A.-K."/>
            <person name="Ovreas L."/>
            <person name="Rohde M."/>
            <person name="Galperin M.Y."/>
            <person name="Jogler C."/>
        </authorList>
    </citation>
    <scope>NUCLEOTIDE SEQUENCE [LARGE SCALE GENOMIC DNA]</scope>
    <source>
        <strain evidence="2 3">Pan181</strain>
    </source>
</reference>
<organism evidence="2 3">
    <name type="scientific">Aeoliella mucimassa</name>
    <dbReference type="NCBI Taxonomy" id="2527972"/>
    <lineage>
        <taxon>Bacteria</taxon>
        <taxon>Pseudomonadati</taxon>
        <taxon>Planctomycetota</taxon>
        <taxon>Planctomycetia</taxon>
        <taxon>Pirellulales</taxon>
        <taxon>Lacipirellulaceae</taxon>
        <taxon>Aeoliella</taxon>
    </lineage>
</organism>
<evidence type="ECO:0000256" key="1">
    <source>
        <dbReference type="SAM" id="MobiDB-lite"/>
    </source>
</evidence>
<dbReference type="AlphaFoldDB" id="A0A518AKH4"/>
<proteinExistence type="predicted"/>
<dbReference type="EMBL" id="CP036278">
    <property type="protein sequence ID" value="QDU55230.1"/>
    <property type="molecule type" value="Genomic_DNA"/>
</dbReference>
<accession>A0A518AKH4</accession>
<dbReference type="KEGG" id="amuc:Pan181_14160"/>
<evidence type="ECO:0000313" key="2">
    <source>
        <dbReference type="EMBL" id="QDU55230.1"/>
    </source>
</evidence>
<protein>
    <submittedName>
        <fullName evidence="2">Uncharacterized protein</fullName>
    </submittedName>
</protein>
<feature type="region of interest" description="Disordered" evidence="1">
    <location>
        <begin position="41"/>
        <end position="65"/>
    </location>
</feature>
<feature type="region of interest" description="Disordered" evidence="1">
    <location>
        <begin position="223"/>
        <end position="243"/>
    </location>
</feature>
<keyword evidence="3" id="KW-1185">Reference proteome</keyword>